<evidence type="ECO:0000313" key="3">
    <source>
        <dbReference type="Proteomes" id="UP001201812"/>
    </source>
</evidence>
<feature type="transmembrane region" description="Helical" evidence="1">
    <location>
        <begin position="240"/>
        <end position="265"/>
    </location>
</feature>
<dbReference type="PANTHER" id="PTHR22943">
    <property type="entry name" value="7-TRANSMEMBRANE DOMAIN RECEPTOR C.ELEGANS"/>
    <property type="match status" value="1"/>
</dbReference>
<feature type="transmembrane region" description="Helical" evidence="1">
    <location>
        <begin position="90"/>
        <end position="113"/>
    </location>
</feature>
<keyword evidence="1" id="KW-0472">Membrane</keyword>
<evidence type="ECO:0000313" key="2">
    <source>
        <dbReference type="EMBL" id="KAI1697179.1"/>
    </source>
</evidence>
<dbReference type="AlphaFoldDB" id="A0AAD4MKC3"/>
<keyword evidence="1" id="KW-0812">Transmembrane</keyword>
<feature type="transmembrane region" description="Helical" evidence="1">
    <location>
        <begin position="277"/>
        <end position="304"/>
    </location>
</feature>
<proteinExistence type="predicted"/>
<dbReference type="SUPFAM" id="SSF81321">
    <property type="entry name" value="Family A G protein-coupled receptor-like"/>
    <property type="match status" value="1"/>
</dbReference>
<dbReference type="EMBL" id="JAKKPZ010000282">
    <property type="protein sequence ID" value="KAI1697179.1"/>
    <property type="molecule type" value="Genomic_DNA"/>
</dbReference>
<accession>A0AAD4MKC3</accession>
<dbReference type="Proteomes" id="UP001201812">
    <property type="component" value="Unassembled WGS sequence"/>
</dbReference>
<keyword evidence="3" id="KW-1185">Reference proteome</keyword>
<keyword evidence="1" id="KW-1133">Transmembrane helix</keyword>
<feature type="transmembrane region" description="Helical" evidence="1">
    <location>
        <begin position="134"/>
        <end position="153"/>
    </location>
</feature>
<dbReference type="PANTHER" id="PTHR22943:SF248">
    <property type="entry name" value="SEVEN TM RECEPTOR"/>
    <property type="match status" value="1"/>
</dbReference>
<gene>
    <name evidence="2" type="ORF">DdX_18640</name>
</gene>
<feature type="transmembrane region" description="Helical" evidence="1">
    <location>
        <begin position="195"/>
        <end position="220"/>
    </location>
</feature>
<feature type="transmembrane region" description="Helical" evidence="1">
    <location>
        <begin position="46"/>
        <end position="70"/>
    </location>
</feature>
<organism evidence="2 3">
    <name type="scientific">Ditylenchus destructor</name>
    <dbReference type="NCBI Taxonomy" id="166010"/>
    <lineage>
        <taxon>Eukaryota</taxon>
        <taxon>Metazoa</taxon>
        <taxon>Ecdysozoa</taxon>
        <taxon>Nematoda</taxon>
        <taxon>Chromadorea</taxon>
        <taxon>Rhabditida</taxon>
        <taxon>Tylenchina</taxon>
        <taxon>Tylenchomorpha</taxon>
        <taxon>Sphaerularioidea</taxon>
        <taxon>Anguinidae</taxon>
        <taxon>Anguininae</taxon>
        <taxon>Ditylenchus</taxon>
    </lineage>
</organism>
<evidence type="ECO:0000256" key="1">
    <source>
        <dbReference type="SAM" id="Phobius"/>
    </source>
</evidence>
<comment type="caution">
    <text evidence="2">The sequence shown here is derived from an EMBL/GenBank/DDBJ whole genome shotgun (WGS) entry which is preliminary data.</text>
</comment>
<sequence length="368" mass="41427">MNDTDLPYSIYSASLSVVSVVDLVLQAYIIFICLRVSTGSMKEYRYFILLSTVLDLCLSSCLGFFMHLHITVGTSCLVHKGLITFGREGASIVFSLAFFIGAAIIAAQDYCILYRMTLVSNNRKIKDVFLRHSTTIMLLLLIFVVAMGVAYGISQTLYSSEDTEIIVRDLVDRGHLHESDSISVSCINMLSKTTVIVGAMIGILFVSTQAFFLGCGVWIIKKIRRQAVFSAKTKNMHIQLTKLLIVQMVTPVIFVLVPVVFTQSITVVFSLFNTPYFILYLAMFSISLFPLTNAILTLGFVAPYRKYTVKLIRRLLMRNTQVSTNTKATNTSEWGASDVIRRNEMSVFFIRTRSASPSLMRRRNDFQF</sequence>
<name>A0AAD4MKC3_9BILA</name>
<dbReference type="Pfam" id="PF10318">
    <property type="entry name" value="7TM_GPCR_Srh"/>
    <property type="match status" value="1"/>
</dbReference>
<protein>
    <submittedName>
        <fullName evidence="2">Serpentine type 7TM GPCR chemoreceptor srh domain-containing protein</fullName>
    </submittedName>
</protein>
<feature type="transmembrane region" description="Helical" evidence="1">
    <location>
        <begin position="12"/>
        <end position="34"/>
    </location>
</feature>
<reference evidence="2" key="1">
    <citation type="submission" date="2022-01" db="EMBL/GenBank/DDBJ databases">
        <title>Genome Sequence Resource for Two Populations of Ditylenchus destructor, the Migratory Endoparasitic Phytonematode.</title>
        <authorList>
            <person name="Zhang H."/>
            <person name="Lin R."/>
            <person name="Xie B."/>
        </authorList>
    </citation>
    <scope>NUCLEOTIDE SEQUENCE</scope>
    <source>
        <strain evidence="2">BazhouSP</strain>
    </source>
</reference>
<dbReference type="InterPro" id="IPR019422">
    <property type="entry name" value="7TM_GPCR_serpentine_rcpt_Srh"/>
</dbReference>